<evidence type="ECO:0000313" key="2">
    <source>
        <dbReference type="EMBL" id="KAF1043424.1"/>
    </source>
</evidence>
<dbReference type="Proteomes" id="UP000462435">
    <property type="component" value="Unassembled WGS sequence"/>
</dbReference>
<reference evidence="3" key="1">
    <citation type="journal article" date="2020" name="MBio">
        <title>Horizontal gene transfer to a defensive symbiont with a reduced genome amongst a multipartite beetle microbiome.</title>
        <authorList>
            <person name="Waterworth S.C."/>
            <person name="Florez L.V."/>
            <person name="Rees E.R."/>
            <person name="Hertweck C."/>
            <person name="Kaltenpoth M."/>
            <person name="Kwan J.C."/>
        </authorList>
    </citation>
    <scope>NUCLEOTIDE SEQUENCE [LARGE SCALE GENOMIC DNA]</scope>
</reference>
<protein>
    <recommendedName>
        <fullName evidence="1">Bacteriophage T7 tail fibre protein-like N-terminal domain-containing protein</fullName>
    </recommendedName>
</protein>
<accession>A0A7V8FWL6</accession>
<comment type="caution">
    <text evidence="2">The sequence shown here is derived from an EMBL/GenBank/DDBJ whole genome shotgun (WGS) entry which is preliminary data.</text>
</comment>
<dbReference type="AlphaFoldDB" id="A0A7V8FWL6"/>
<evidence type="ECO:0000313" key="3">
    <source>
        <dbReference type="Proteomes" id="UP000462435"/>
    </source>
</evidence>
<gene>
    <name evidence="2" type="ORF">GAK35_02208</name>
</gene>
<sequence length="502" mass="51433">MAANELAPWINSAGENGYRNSMAEFQGDGKTIDFEFNFAGGYLRQSDVKAYLYDNTSGLTTDVSASLVWVGPNTVQYSPAIPDTQYIVIYRDSQKTGPMVDFTTNARMTEANLDLVAKQAIFVAAEMVDRFDAINSSSSDAIERSFTALTTAQAAQAQATAAVTTSNSAQTAAANALTNANSAVSVANNAQSVANGIDGKAQSALDNSVTAVNTANAANTTASGIDAKATAALSNSATAVTTANAASSAANTAVSTANAVQAIALQFLTSVPSSKVADAIYVAGYGLMRWVTRTGTGAYTGYEAEDVGMVQFETASSLNARAGFVSLTGDTISTSDTSSQALIAWARRCGLVVASGSYVVGAMNFGENGDGTLKLPDLRGVFPMFASADRAEGSFGAQSILSHTHTVTVDSAGAHTHSGATDSQGAHAHTYVSGSQGVGYQTGGASPVRENAYTSATSTDGAHAHNLSINTAGAHTHAATATSSGGIYNRPNNIAFVARMHK</sequence>
<dbReference type="EMBL" id="WNDX01000060">
    <property type="protein sequence ID" value="KAF1043424.1"/>
    <property type="molecule type" value="Genomic_DNA"/>
</dbReference>
<name>A0A7V8FWL6_9BURK</name>
<dbReference type="InterPro" id="IPR005604">
    <property type="entry name" value="Phage_T7_tail_fibre-like_N"/>
</dbReference>
<dbReference type="Pfam" id="PF03906">
    <property type="entry name" value="Phage_T7_tail"/>
    <property type="match status" value="1"/>
</dbReference>
<proteinExistence type="predicted"/>
<dbReference type="SUPFAM" id="SSF88874">
    <property type="entry name" value="Receptor-binding domain of short tail fibre protein gp12"/>
    <property type="match status" value="1"/>
</dbReference>
<feature type="domain" description="Bacteriophage T7 tail fibre protein-like N-terminal" evidence="1">
    <location>
        <begin position="20"/>
        <end position="131"/>
    </location>
</feature>
<organism evidence="2 3">
    <name type="scientific">Herbaspirillum frisingense</name>
    <dbReference type="NCBI Taxonomy" id="92645"/>
    <lineage>
        <taxon>Bacteria</taxon>
        <taxon>Pseudomonadati</taxon>
        <taxon>Pseudomonadota</taxon>
        <taxon>Betaproteobacteria</taxon>
        <taxon>Burkholderiales</taxon>
        <taxon>Oxalobacteraceae</taxon>
        <taxon>Herbaspirillum</taxon>
    </lineage>
</organism>
<evidence type="ECO:0000259" key="1">
    <source>
        <dbReference type="Pfam" id="PF03906"/>
    </source>
</evidence>